<keyword evidence="2" id="KW-1185">Reference proteome</keyword>
<organism evidence="1 2">
    <name type="scientific">Candidatus Cyrtobacter comes</name>
    <dbReference type="NCBI Taxonomy" id="675776"/>
    <lineage>
        <taxon>Bacteria</taxon>
        <taxon>Pseudomonadati</taxon>
        <taxon>Pseudomonadota</taxon>
        <taxon>Alphaproteobacteria</taxon>
        <taxon>Rickettsiales</taxon>
        <taxon>Candidatus Midichloriaceae</taxon>
        <taxon>Candidatus Cyrtobacter</taxon>
    </lineage>
</organism>
<gene>
    <name evidence="1" type="ORF">Cyrtocomes_00330</name>
</gene>
<dbReference type="Proteomes" id="UP001293791">
    <property type="component" value="Unassembled WGS sequence"/>
</dbReference>
<dbReference type="RefSeq" id="WP_322497464.1">
    <property type="nucleotide sequence ID" value="NZ_JARGYT010000012.1"/>
</dbReference>
<protein>
    <submittedName>
        <fullName evidence="1">Uncharacterized protein</fullName>
    </submittedName>
</protein>
<evidence type="ECO:0000313" key="2">
    <source>
        <dbReference type="Proteomes" id="UP001293791"/>
    </source>
</evidence>
<reference evidence="1 2" key="1">
    <citation type="submission" date="2023-02" db="EMBL/GenBank/DDBJ databases">
        <title>Host association and intracellularity evolved multiple times independently in the Rickettsiales.</title>
        <authorList>
            <person name="Castelli M."/>
            <person name="Nardi T."/>
            <person name="Gammuto L."/>
            <person name="Bellinzona G."/>
            <person name="Sabaneyeva E."/>
            <person name="Potekhin A."/>
            <person name="Serra V."/>
            <person name="Petroni G."/>
            <person name="Sassera D."/>
        </authorList>
    </citation>
    <scope>NUCLEOTIDE SEQUENCE [LARGE SCALE GENOMIC DNA]</scope>
    <source>
        <strain evidence="1 2">BOD18</strain>
    </source>
</reference>
<proteinExistence type="predicted"/>
<comment type="caution">
    <text evidence="1">The sequence shown here is derived from an EMBL/GenBank/DDBJ whole genome shotgun (WGS) entry which is preliminary data.</text>
</comment>
<sequence length="125" mass="13974">MFAVRCEEKTLCYSSRAKSRYKQKVWNSHLGADNTKTLPDKGICNRNCCVIGNKNTRIILTTKKCDFALLCKIPSALFINIGKGGFCCKNSLKNIGVDEISKYGTISIWLGERGIKVKYATSTLR</sequence>
<name>A0ABU5L765_9RICK</name>
<accession>A0ABU5L765</accession>
<evidence type="ECO:0000313" key="1">
    <source>
        <dbReference type="EMBL" id="MDZ5761966.1"/>
    </source>
</evidence>
<dbReference type="EMBL" id="JARGYT010000012">
    <property type="protein sequence ID" value="MDZ5761966.1"/>
    <property type="molecule type" value="Genomic_DNA"/>
</dbReference>